<gene>
    <name evidence="1" type="ORF">FisN_1Hu429</name>
</gene>
<keyword evidence="2" id="KW-1185">Reference proteome</keyword>
<proteinExistence type="predicted"/>
<dbReference type="Proteomes" id="UP000198406">
    <property type="component" value="Unassembled WGS sequence"/>
</dbReference>
<comment type="caution">
    <text evidence="1">The sequence shown here is derived from an EMBL/GenBank/DDBJ whole genome shotgun (WGS) entry which is preliminary data.</text>
</comment>
<dbReference type="OrthoDB" id="40002at2759"/>
<evidence type="ECO:0000313" key="2">
    <source>
        <dbReference type="Proteomes" id="UP000198406"/>
    </source>
</evidence>
<protein>
    <submittedName>
        <fullName evidence="1">Uncharacterized protein</fullName>
    </submittedName>
</protein>
<dbReference type="AlphaFoldDB" id="A0A1Z5JJP7"/>
<name>A0A1Z5JJP7_FISSO</name>
<dbReference type="InParanoid" id="A0A1Z5JJP7"/>
<accession>A0A1Z5JJP7</accession>
<reference evidence="1 2" key="1">
    <citation type="journal article" date="2015" name="Plant Cell">
        <title>Oil accumulation by the oleaginous diatom Fistulifera solaris as revealed by the genome and transcriptome.</title>
        <authorList>
            <person name="Tanaka T."/>
            <person name="Maeda Y."/>
            <person name="Veluchamy A."/>
            <person name="Tanaka M."/>
            <person name="Abida H."/>
            <person name="Marechal E."/>
            <person name="Bowler C."/>
            <person name="Muto M."/>
            <person name="Sunaga Y."/>
            <person name="Tanaka M."/>
            <person name="Yoshino T."/>
            <person name="Taniguchi T."/>
            <person name="Fukuda Y."/>
            <person name="Nemoto M."/>
            <person name="Matsumoto M."/>
            <person name="Wong P.S."/>
            <person name="Aburatani S."/>
            <person name="Fujibuchi W."/>
        </authorList>
    </citation>
    <scope>NUCLEOTIDE SEQUENCE [LARGE SCALE GENOMIC DNA]</scope>
    <source>
        <strain evidence="1 2">JPCC DA0580</strain>
    </source>
</reference>
<evidence type="ECO:0000313" key="1">
    <source>
        <dbReference type="EMBL" id="GAX14237.1"/>
    </source>
</evidence>
<dbReference type="EMBL" id="BDSP01000078">
    <property type="protein sequence ID" value="GAX14237.1"/>
    <property type="molecule type" value="Genomic_DNA"/>
</dbReference>
<organism evidence="1 2">
    <name type="scientific">Fistulifera solaris</name>
    <name type="common">Oleaginous diatom</name>
    <dbReference type="NCBI Taxonomy" id="1519565"/>
    <lineage>
        <taxon>Eukaryota</taxon>
        <taxon>Sar</taxon>
        <taxon>Stramenopiles</taxon>
        <taxon>Ochrophyta</taxon>
        <taxon>Bacillariophyta</taxon>
        <taxon>Bacillariophyceae</taxon>
        <taxon>Bacillariophycidae</taxon>
        <taxon>Naviculales</taxon>
        <taxon>Naviculaceae</taxon>
        <taxon>Fistulifera</taxon>
    </lineage>
</organism>
<sequence>MTNAFPDKEINASISFCCWLTLLPCTFGVVPYKTTLLLKQEEVTKTDIDLCGRHTSKRPYGELGHIEKANCCCFVSVRSGFGEISPGCGCEKDTVDEIVLELKQRMRARGDTAQIVRAEETLSKLGEIEAKLDAILSHLNIPESEIMTERGN</sequence>